<reference evidence="1 2" key="1">
    <citation type="submission" date="2016-10" db="EMBL/GenBank/DDBJ databases">
        <authorList>
            <person name="de Groot N.N."/>
        </authorList>
    </citation>
    <scope>NUCLEOTIDE SEQUENCE [LARGE SCALE GENOMIC DNA]</scope>
    <source>
        <strain evidence="1 2">CPCC 202699</strain>
    </source>
</reference>
<dbReference type="EMBL" id="FNON01000007">
    <property type="protein sequence ID" value="SDY90229.1"/>
    <property type="molecule type" value="Genomic_DNA"/>
</dbReference>
<dbReference type="Gene3D" id="1.10.600.10">
    <property type="entry name" value="Farnesyl Diphosphate Synthase"/>
    <property type="match status" value="1"/>
</dbReference>
<dbReference type="SMR" id="A0A1H3NPY9"/>
<dbReference type="SUPFAM" id="SSF48576">
    <property type="entry name" value="Terpenoid synthases"/>
    <property type="match status" value="1"/>
</dbReference>
<dbReference type="Pfam" id="PF19086">
    <property type="entry name" value="Terpene_syn_C_2"/>
    <property type="match status" value="1"/>
</dbReference>
<dbReference type="AlphaFoldDB" id="A0A1H3NPY9"/>
<protein>
    <recommendedName>
        <fullName evidence="3">Terpene synthase</fullName>
    </recommendedName>
</protein>
<gene>
    <name evidence="1" type="ORF">SAMN05421504_107381</name>
</gene>
<sequence length="354" mass="39876">MNEVTGRFRVVWPPAVLARRKRLGSVADMPPVPVRFDMPFTVKQNPYLDRARAHTLDWLRGKGIARNDDDAARYVHSRVADAVARFYPEAGPEDLELASDLVALFFFCEDQFDGLLGQDPGAVAQVCRRLFSVIRRRPHAPPIPDPTPMESALGELWENSCRGMSETWRIRAVHNWADYLFANVTEAQNRVTGTLPALHGLLELRRVAVIVYVLLDLAERVNHTEIPAFLAECEQLREMRDITAETVCLLNDVRAVERGEARGDIHNVVLALESEYAQSRGEVIVTVREMIEHRIHRFERLRKGIPALCESMGASAAAYVAVDLSVETMCWLIRGTDEWSSGEEFAFEGPVGSR</sequence>
<evidence type="ECO:0000313" key="1">
    <source>
        <dbReference type="EMBL" id="SDY90229.1"/>
    </source>
</evidence>
<evidence type="ECO:0008006" key="3">
    <source>
        <dbReference type="Google" id="ProtNLM"/>
    </source>
</evidence>
<dbReference type="Proteomes" id="UP000199515">
    <property type="component" value="Unassembled WGS sequence"/>
</dbReference>
<dbReference type="STRING" id="589385.SAMN05421504_107381"/>
<name>A0A1H3NPY9_9PSEU</name>
<organism evidence="1 2">
    <name type="scientific">Amycolatopsis xylanica</name>
    <dbReference type="NCBI Taxonomy" id="589385"/>
    <lineage>
        <taxon>Bacteria</taxon>
        <taxon>Bacillati</taxon>
        <taxon>Actinomycetota</taxon>
        <taxon>Actinomycetes</taxon>
        <taxon>Pseudonocardiales</taxon>
        <taxon>Pseudonocardiaceae</taxon>
        <taxon>Amycolatopsis</taxon>
    </lineage>
</organism>
<keyword evidence="2" id="KW-1185">Reference proteome</keyword>
<proteinExistence type="predicted"/>
<accession>A0A1H3NPY9</accession>
<dbReference type="InterPro" id="IPR008949">
    <property type="entry name" value="Isoprenoid_synthase_dom_sf"/>
</dbReference>
<evidence type="ECO:0000313" key="2">
    <source>
        <dbReference type="Proteomes" id="UP000199515"/>
    </source>
</evidence>